<protein>
    <submittedName>
        <fullName evidence="2">Uncharacterized protein</fullName>
    </submittedName>
</protein>
<gene>
    <name evidence="2" type="primary">WBGene00284762</name>
</gene>
<evidence type="ECO:0000313" key="2">
    <source>
        <dbReference type="EnsemblMetazoa" id="PPA46393.1"/>
    </source>
</evidence>
<name>A0A2A6BUK3_PRIPA</name>
<keyword evidence="3" id="KW-1185">Reference proteome</keyword>
<reference evidence="3" key="1">
    <citation type="journal article" date="2008" name="Nat. Genet.">
        <title>The Pristionchus pacificus genome provides a unique perspective on nematode lifestyle and parasitism.</title>
        <authorList>
            <person name="Dieterich C."/>
            <person name="Clifton S.W."/>
            <person name="Schuster L.N."/>
            <person name="Chinwalla A."/>
            <person name="Delehaunty K."/>
            <person name="Dinkelacker I."/>
            <person name="Fulton L."/>
            <person name="Fulton R."/>
            <person name="Godfrey J."/>
            <person name="Minx P."/>
            <person name="Mitreva M."/>
            <person name="Roeseler W."/>
            <person name="Tian H."/>
            <person name="Witte H."/>
            <person name="Yang S.P."/>
            <person name="Wilson R.K."/>
            <person name="Sommer R.J."/>
        </authorList>
    </citation>
    <scope>NUCLEOTIDE SEQUENCE [LARGE SCALE GENOMIC DNA]</scope>
    <source>
        <strain evidence="3">PS312</strain>
    </source>
</reference>
<feature type="compositionally biased region" description="Basic and acidic residues" evidence="1">
    <location>
        <begin position="85"/>
        <end position="99"/>
    </location>
</feature>
<proteinExistence type="predicted"/>
<dbReference type="EnsemblMetazoa" id="PPA46393.1">
    <property type="protein sequence ID" value="PPA46393.1"/>
    <property type="gene ID" value="WBGene00284762"/>
</dbReference>
<evidence type="ECO:0000256" key="1">
    <source>
        <dbReference type="SAM" id="MobiDB-lite"/>
    </source>
</evidence>
<reference evidence="2" key="2">
    <citation type="submission" date="2022-06" db="UniProtKB">
        <authorList>
            <consortium name="EnsemblMetazoa"/>
        </authorList>
    </citation>
    <scope>IDENTIFICATION</scope>
    <source>
        <strain evidence="2">PS312</strain>
    </source>
</reference>
<dbReference type="Proteomes" id="UP000005239">
    <property type="component" value="Unassembled WGS sequence"/>
</dbReference>
<dbReference type="AlphaFoldDB" id="A0A2A6BUK3"/>
<organism evidence="2 3">
    <name type="scientific">Pristionchus pacificus</name>
    <name type="common">Parasitic nematode worm</name>
    <dbReference type="NCBI Taxonomy" id="54126"/>
    <lineage>
        <taxon>Eukaryota</taxon>
        <taxon>Metazoa</taxon>
        <taxon>Ecdysozoa</taxon>
        <taxon>Nematoda</taxon>
        <taxon>Chromadorea</taxon>
        <taxon>Rhabditida</taxon>
        <taxon>Rhabditina</taxon>
        <taxon>Diplogasteromorpha</taxon>
        <taxon>Diplogasteroidea</taxon>
        <taxon>Neodiplogasteridae</taxon>
        <taxon>Pristionchus</taxon>
    </lineage>
</organism>
<feature type="region of interest" description="Disordered" evidence="1">
    <location>
        <begin position="68"/>
        <end position="108"/>
    </location>
</feature>
<sequence length="123" mass="13641">MVGQYALPLFIPQPNYPNNSDKQYRTELVLEGVAVNFLHEANTGGGASAEEEYDPGRPRFVNLEYGTSGSVERTDDGPSALGARDANEWRKEEGGRVGGEEDEEEETLNRVGWRSEWLGFGVF</sequence>
<evidence type="ECO:0000313" key="3">
    <source>
        <dbReference type="Proteomes" id="UP000005239"/>
    </source>
</evidence>
<accession>A0A2A6BUK3</accession>
<accession>A0A8R1Z561</accession>